<dbReference type="InterPro" id="IPR006156">
    <property type="entry name" value="Dihydroneopterin_aldolase"/>
</dbReference>
<evidence type="ECO:0000256" key="2">
    <source>
        <dbReference type="ARBA" id="ARBA00005013"/>
    </source>
</evidence>
<dbReference type="OrthoDB" id="9803748at2"/>
<keyword evidence="5 7" id="KW-0456">Lyase</keyword>
<dbReference type="EC" id="4.1.2.25" evidence="7"/>
<evidence type="ECO:0000256" key="6">
    <source>
        <dbReference type="ARBA" id="ARBA00037702"/>
    </source>
</evidence>
<reference evidence="8 9" key="1">
    <citation type="submission" date="2016-03" db="EMBL/GenBank/DDBJ databases">
        <title>Pediococcus and Lactobacillus from brewery environment - whole genome sequencing and assembly.</title>
        <authorList>
            <person name="Behr J."/>
            <person name="Geissler A.J."/>
            <person name="Vogel R.F."/>
        </authorList>
    </citation>
    <scope>NUCLEOTIDE SEQUENCE [LARGE SCALE GENOMIC DNA]</scope>
    <source>
        <strain evidence="8 9">TMW 1.1989</strain>
    </source>
</reference>
<gene>
    <name evidence="8" type="ORF">AYR53_07485</name>
</gene>
<organism evidence="8 9">
    <name type="scientific">Loigolactobacillus backii</name>
    <dbReference type="NCBI Taxonomy" id="375175"/>
    <lineage>
        <taxon>Bacteria</taxon>
        <taxon>Bacillati</taxon>
        <taxon>Bacillota</taxon>
        <taxon>Bacilli</taxon>
        <taxon>Lactobacillales</taxon>
        <taxon>Lactobacillaceae</taxon>
        <taxon>Loigolactobacillus</taxon>
    </lineage>
</organism>
<dbReference type="SMART" id="SM00905">
    <property type="entry name" value="FolB"/>
    <property type="match status" value="1"/>
</dbReference>
<dbReference type="PANTHER" id="PTHR42844:SF1">
    <property type="entry name" value="DIHYDRONEOPTERIN ALDOLASE 1-RELATED"/>
    <property type="match status" value="1"/>
</dbReference>
<dbReference type="GO" id="GO:0046656">
    <property type="term" value="P:folic acid biosynthetic process"/>
    <property type="evidence" value="ECO:0007669"/>
    <property type="project" value="UniProtKB-UniRule"/>
</dbReference>
<evidence type="ECO:0000256" key="5">
    <source>
        <dbReference type="ARBA" id="ARBA00023239"/>
    </source>
</evidence>
<dbReference type="SUPFAM" id="SSF55620">
    <property type="entry name" value="Tetrahydrobiopterin biosynthesis enzymes-like"/>
    <property type="match status" value="1"/>
</dbReference>
<dbReference type="EMBL" id="CP014873">
    <property type="protein sequence ID" value="ANK62628.1"/>
    <property type="molecule type" value="Genomic_DNA"/>
</dbReference>
<sequence>MGQIKITNMQFYTYNGVLEEENKLGQRLEVDVALQVPFEKIGTKDDLRQTVNYAAVYQTIAQSVKTHQYQLIESLTNYLTQVILAAYPKVMGIKLELRKYSVPIDGIFDHVAVVSEVKRDDA</sequence>
<dbReference type="STRING" id="375175.AYR53_07485"/>
<dbReference type="UniPathway" id="UPA00077">
    <property type="reaction ID" value="UER00154"/>
</dbReference>
<evidence type="ECO:0000256" key="4">
    <source>
        <dbReference type="ARBA" id="ARBA00022909"/>
    </source>
</evidence>
<comment type="function">
    <text evidence="6 7">Catalyzes the conversion of 7,8-dihydroneopterin to 6-hydroxymethyl-7,8-dihydropterin.</text>
</comment>
<comment type="catalytic activity">
    <reaction evidence="1 7">
        <text>7,8-dihydroneopterin = 6-hydroxymethyl-7,8-dihydropterin + glycolaldehyde</text>
        <dbReference type="Rhea" id="RHEA:10540"/>
        <dbReference type="ChEBI" id="CHEBI:17001"/>
        <dbReference type="ChEBI" id="CHEBI:17071"/>
        <dbReference type="ChEBI" id="CHEBI:44841"/>
        <dbReference type="EC" id="4.1.2.25"/>
    </reaction>
</comment>
<protein>
    <recommendedName>
        <fullName evidence="7">7,8-dihydroneopterin aldolase</fullName>
        <ecNumber evidence="7">4.1.2.25</ecNumber>
    </recommendedName>
</protein>
<dbReference type="InterPro" id="IPR006157">
    <property type="entry name" value="FolB_dom"/>
</dbReference>
<dbReference type="GeneID" id="42982093"/>
<dbReference type="PANTHER" id="PTHR42844">
    <property type="entry name" value="DIHYDRONEOPTERIN ALDOLASE 1-RELATED"/>
    <property type="match status" value="1"/>
</dbReference>
<accession>A0A192H2Y0</accession>
<dbReference type="GO" id="GO:0005737">
    <property type="term" value="C:cytoplasm"/>
    <property type="evidence" value="ECO:0007669"/>
    <property type="project" value="TreeGrafter"/>
</dbReference>
<evidence type="ECO:0000313" key="9">
    <source>
        <dbReference type="Proteomes" id="UP000078582"/>
    </source>
</evidence>
<evidence type="ECO:0000256" key="1">
    <source>
        <dbReference type="ARBA" id="ARBA00001353"/>
    </source>
</evidence>
<evidence type="ECO:0000256" key="7">
    <source>
        <dbReference type="RuleBase" id="RU362079"/>
    </source>
</evidence>
<dbReference type="AlphaFoldDB" id="A0A192H2Y0"/>
<evidence type="ECO:0000256" key="3">
    <source>
        <dbReference type="ARBA" id="ARBA00005708"/>
    </source>
</evidence>
<dbReference type="KEGG" id="lbt:AYR52_02365"/>
<keyword evidence="9" id="KW-1185">Reference proteome</keyword>
<dbReference type="InterPro" id="IPR043133">
    <property type="entry name" value="GTP-CH-I_C/QueF"/>
</dbReference>
<dbReference type="RefSeq" id="WP_068223399.1">
    <property type="nucleotide sequence ID" value="NZ_CP014873.1"/>
</dbReference>
<evidence type="ECO:0000313" key="8">
    <source>
        <dbReference type="EMBL" id="ANK62628.1"/>
    </source>
</evidence>
<dbReference type="Proteomes" id="UP000078582">
    <property type="component" value="Chromosome"/>
</dbReference>
<comment type="similarity">
    <text evidence="3 7">Belongs to the DHNA family.</text>
</comment>
<proteinExistence type="inferred from homology"/>
<dbReference type="NCBIfam" id="TIGR00525">
    <property type="entry name" value="folB"/>
    <property type="match status" value="1"/>
</dbReference>
<dbReference type="GO" id="GO:0046654">
    <property type="term" value="P:tetrahydrofolate biosynthetic process"/>
    <property type="evidence" value="ECO:0007669"/>
    <property type="project" value="UniProtKB-UniRule"/>
</dbReference>
<dbReference type="Gene3D" id="3.30.1130.10">
    <property type="match status" value="1"/>
</dbReference>
<comment type="pathway">
    <text evidence="2 7">Cofactor biosynthesis; tetrahydrofolate biosynthesis; 2-amino-4-hydroxy-6-hydroxymethyl-7,8-dihydropteridine diphosphate from 7,8-dihydroneopterin triphosphate: step 3/4.</text>
</comment>
<keyword evidence="4 7" id="KW-0289">Folate biosynthesis</keyword>
<name>A0A192H2Y0_9LACO</name>
<dbReference type="Pfam" id="PF02152">
    <property type="entry name" value="FolB"/>
    <property type="match status" value="1"/>
</dbReference>
<dbReference type="NCBIfam" id="TIGR00526">
    <property type="entry name" value="folB_dom"/>
    <property type="match status" value="1"/>
</dbReference>
<dbReference type="GO" id="GO:0004150">
    <property type="term" value="F:dihydroneopterin aldolase activity"/>
    <property type="evidence" value="ECO:0007669"/>
    <property type="project" value="UniProtKB-UniRule"/>
</dbReference>